<reference evidence="2" key="1">
    <citation type="submission" date="2022-09" db="EMBL/GenBank/DDBJ databases">
        <title>Complete Genomes of Fervidibacillus albus and Fervidibacillus halotolerans isolated from tidal flat sediments.</title>
        <authorList>
            <person name="Kwon K.K."/>
            <person name="Yang S.-H."/>
            <person name="Park M.J."/>
            <person name="Oh H.-M."/>
        </authorList>
    </citation>
    <scope>NUCLEOTIDE SEQUENCE</scope>
    <source>
        <strain evidence="2">MEBiC13594</strain>
    </source>
</reference>
<dbReference type="RefSeq" id="WP_275419684.1">
    <property type="nucleotide sequence ID" value="NZ_CP106877.1"/>
</dbReference>
<dbReference type="InterPro" id="IPR038118">
    <property type="entry name" value="BOFC_N_sf"/>
</dbReference>
<dbReference type="Proteomes" id="UP001164726">
    <property type="component" value="Chromosome"/>
</dbReference>
<evidence type="ECO:0000313" key="3">
    <source>
        <dbReference type="Proteomes" id="UP001164726"/>
    </source>
</evidence>
<protein>
    <submittedName>
        <fullName evidence="2">BofC C-terminal domain-containing protein</fullName>
    </submittedName>
</protein>
<accession>A0A9E8LXK3</accession>
<sequence length="177" mass="20758">MNNRVGKWSLMFLSFIIFPCLFHQPLHVEAIHGMVGKDVQKKLFIFLRQSYLDGETSETVIPTYVNDSQQDLQRYLDQGWELRDQNAERIILEKRVNDISPLLKSNGFFGITEDGTLSIFDGKPDENKVIHSFFQIDIKKLEVRKQEELKKGIPVRSKDTYFQVIQAFYPYSKYSDQ</sequence>
<dbReference type="KEGG" id="fhl:OE105_08010"/>
<evidence type="ECO:0000313" key="2">
    <source>
        <dbReference type="EMBL" id="WAA11573.1"/>
    </source>
</evidence>
<name>A0A9E8LXK3_9BACI</name>
<dbReference type="Pfam" id="PF08955">
    <property type="entry name" value="BofC_C"/>
    <property type="match status" value="1"/>
</dbReference>
<dbReference type="AlphaFoldDB" id="A0A9E8LXK3"/>
<keyword evidence="3" id="KW-1185">Reference proteome</keyword>
<gene>
    <name evidence="2" type="ORF">OE105_08010</name>
</gene>
<evidence type="ECO:0000259" key="1">
    <source>
        <dbReference type="Pfam" id="PF08955"/>
    </source>
</evidence>
<feature type="domain" description="Bypass of forespore C C-terminal" evidence="1">
    <location>
        <begin position="97"/>
        <end position="168"/>
    </location>
</feature>
<organism evidence="2 3">
    <name type="scientific">Fervidibacillus halotolerans</name>
    <dbReference type="NCBI Taxonomy" id="2980027"/>
    <lineage>
        <taxon>Bacteria</taxon>
        <taxon>Bacillati</taxon>
        <taxon>Bacillota</taxon>
        <taxon>Bacilli</taxon>
        <taxon>Bacillales</taxon>
        <taxon>Bacillaceae</taxon>
        <taxon>Fervidibacillus</taxon>
    </lineage>
</organism>
<dbReference type="InterPro" id="IPR015050">
    <property type="entry name" value="BofC_C"/>
</dbReference>
<dbReference type="Gene3D" id="3.10.20.420">
    <property type="entry name" value="Bypass-of-forespore C, N-terminal domain"/>
    <property type="match status" value="1"/>
</dbReference>
<proteinExistence type="predicted"/>
<dbReference type="InterPro" id="IPR038117">
    <property type="entry name" value="BofC_C_sf"/>
</dbReference>
<dbReference type="Gene3D" id="3.30.70.1740">
    <property type="entry name" value="Bypass-of-forespore C, C-terminal domain"/>
    <property type="match status" value="1"/>
</dbReference>
<dbReference type="EMBL" id="CP106877">
    <property type="protein sequence ID" value="WAA11573.1"/>
    <property type="molecule type" value="Genomic_DNA"/>
</dbReference>